<dbReference type="Bgee" id="ENSACAG00000017896">
    <property type="expression patterns" value="Expressed in dewlap"/>
</dbReference>
<dbReference type="PROSITE" id="PS51450">
    <property type="entry name" value="LRR"/>
    <property type="match status" value="1"/>
</dbReference>
<reference evidence="3 4" key="1">
    <citation type="submission" date="2009-12" db="EMBL/GenBank/DDBJ databases">
        <title>The Genome Sequence of Anolis carolinensis (Green Anole Lizard).</title>
        <authorList>
            <consortium name="The Genome Sequencing Platform"/>
            <person name="Di Palma F."/>
            <person name="Alfoldi J."/>
            <person name="Heiman D."/>
            <person name="Young S."/>
            <person name="Grabherr M."/>
            <person name="Johnson J."/>
            <person name="Lander E.S."/>
            <person name="Lindblad-Toh K."/>
        </authorList>
    </citation>
    <scope>NUCLEOTIDE SEQUENCE [LARGE SCALE GENOMIC DNA]</scope>
    <source>
        <strain evidence="3 4">JBL SC #1</strain>
    </source>
</reference>
<dbReference type="HOGENOM" id="CLU_066083_0_0_1"/>
<evidence type="ECO:0000313" key="4">
    <source>
        <dbReference type="Proteomes" id="UP000001646"/>
    </source>
</evidence>
<dbReference type="InterPro" id="IPR032675">
    <property type="entry name" value="LRR_dom_sf"/>
</dbReference>
<dbReference type="GeneTree" id="ENSGT00390000015980"/>
<accession>G1KUH2</accession>
<dbReference type="InParanoid" id="G1KUH2"/>
<reference evidence="3" key="2">
    <citation type="submission" date="2025-08" db="UniProtKB">
        <authorList>
            <consortium name="Ensembl"/>
        </authorList>
    </citation>
    <scope>IDENTIFICATION</scope>
</reference>
<evidence type="ECO:0008006" key="5">
    <source>
        <dbReference type="Google" id="ProtNLM"/>
    </source>
</evidence>
<evidence type="ECO:0000313" key="3">
    <source>
        <dbReference type="Ensembl" id="ENSACAP00000017620.3"/>
    </source>
</evidence>
<keyword evidence="2" id="KW-0677">Repeat</keyword>
<dbReference type="Proteomes" id="UP000001646">
    <property type="component" value="Chromosome 3"/>
</dbReference>
<dbReference type="eggNOG" id="ENOG502QV3W">
    <property type="taxonomic scope" value="Eukaryota"/>
</dbReference>
<proteinExistence type="predicted"/>
<dbReference type="STRING" id="28377.ENSACAP00000017620"/>
<dbReference type="SUPFAM" id="SSF52058">
    <property type="entry name" value="L domain-like"/>
    <property type="match status" value="1"/>
</dbReference>
<sequence>MSESSSGLNTSCFRFCTSQSSPCSDLSNLDICLPVLSPRNRVIHQIHQPSCDSGIASPLPSDSFKYLTWHELEEHDVQGSQIHCPRVREGPSEEECFLRGEHHTLYAKKQLTEKEKWEQRLQEDWENCMSLNLSYQDLGDLYQVGNCIRILRRLIRVERLLLVDNSLTDLSAICLPRCKELKLSKNHITSFKQLPKIPEIHHLALDENNIETLDELSALRHTPLESLVLERNPCEFQENYRKLVFSKLPNLKVLDGIPKLPEDCLPPETNFLCKICTIL</sequence>
<dbReference type="Gene3D" id="3.80.10.10">
    <property type="entry name" value="Ribonuclease Inhibitor"/>
    <property type="match status" value="1"/>
</dbReference>
<keyword evidence="4" id="KW-1185">Reference proteome</keyword>
<dbReference type="Pfam" id="PF14580">
    <property type="entry name" value="LRR_9"/>
    <property type="match status" value="1"/>
</dbReference>
<evidence type="ECO:0000256" key="1">
    <source>
        <dbReference type="ARBA" id="ARBA00022614"/>
    </source>
</evidence>
<dbReference type="Ensembl" id="ENSACAT00000017966.3">
    <property type="protein sequence ID" value="ENSACAP00000017620.3"/>
    <property type="gene ID" value="ENSACAG00000017896.3"/>
</dbReference>
<dbReference type="AlphaFoldDB" id="G1KUH2"/>
<organism evidence="3 4">
    <name type="scientific">Anolis carolinensis</name>
    <name type="common">Green anole</name>
    <name type="synonym">American chameleon</name>
    <dbReference type="NCBI Taxonomy" id="28377"/>
    <lineage>
        <taxon>Eukaryota</taxon>
        <taxon>Metazoa</taxon>
        <taxon>Chordata</taxon>
        <taxon>Craniata</taxon>
        <taxon>Vertebrata</taxon>
        <taxon>Euteleostomi</taxon>
        <taxon>Lepidosauria</taxon>
        <taxon>Squamata</taxon>
        <taxon>Bifurcata</taxon>
        <taxon>Unidentata</taxon>
        <taxon>Episquamata</taxon>
        <taxon>Toxicofera</taxon>
        <taxon>Iguania</taxon>
        <taxon>Dactyloidae</taxon>
        <taxon>Anolis</taxon>
    </lineage>
</organism>
<reference evidence="3" key="3">
    <citation type="submission" date="2025-09" db="UniProtKB">
        <authorList>
            <consortium name="Ensembl"/>
        </authorList>
    </citation>
    <scope>IDENTIFICATION</scope>
</reference>
<evidence type="ECO:0000256" key="2">
    <source>
        <dbReference type="ARBA" id="ARBA00022737"/>
    </source>
</evidence>
<name>G1KUH2_ANOCA</name>
<protein>
    <recommendedName>
        <fullName evidence="5">U2A'/phosphoprotein 32 family A C-terminal domain-containing protein</fullName>
    </recommendedName>
</protein>
<keyword evidence="1" id="KW-0433">Leucine-rich repeat</keyword>
<dbReference type="InterPro" id="IPR001611">
    <property type="entry name" value="Leu-rich_rpt"/>
</dbReference>
<dbReference type="PANTHER" id="PTHR18849">
    <property type="entry name" value="LEUCINE RICH REPEAT PROTEIN"/>
    <property type="match status" value="1"/>
</dbReference>
<dbReference type="PANTHER" id="PTHR18849:SF4">
    <property type="entry name" value="GENE 29133-RELATED"/>
    <property type="match status" value="1"/>
</dbReference>